<dbReference type="GO" id="GO:0005524">
    <property type="term" value="F:ATP binding"/>
    <property type="evidence" value="ECO:0007669"/>
    <property type="project" value="UniProtKB-KW"/>
</dbReference>
<keyword evidence="1" id="KW-0813">Transport</keyword>
<gene>
    <name evidence="6" type="ORF">SVIO_024550</name>
</gene>
<dbReference type="InterPro" id="IPR017871">
    <property type="entry name" value="ABC_transporter-like_CS"/>
</dbReference>
<evidence type="ECO:0000256" key="2">
    <source>
        <dbReference type="ARBA" id="ARBA00022737"/>
    </source>
</evidence>
<dbReference type="PROSITE" id="PS00211">
    <property type="entry name" value="ABC_TRANSPORTER_1"/>
    <property type="match status" value="1"/>
</dbReference>
<name>A0A4D4KT32_STRVO</name>
<dbReference type="PANTHER" id="PTHR43790">
    <property type="entry name" value="CARBOHYDRATE TRANSPORT ATP-BINDING PROTEIN MG119-RELATED"/>
    <property type="match status" value="1"/>
</dbReference>
<organism evidence="6 7">
    <name type="scientific">Streptomyces violaceusniger</name>
    <dbReference type="NCBI Taxonomy" id="68280"/>
    <lineage>
        <taxon>Bacteria</taxon>
        <taxon>Bacillati</taxon>
        <taxon>Actinomycetota</taxon>
        <taxon>Actinomycetes</taxon>
        <taxon>Kitasatosporales</taxon>
        <taxon>Streptomycetaceae</taxon>
        <taxon>Streptomyces</taxon>
        <taxon>Streptomyces violaceusniger group</taxon>
    </lineage>
</organism>
<feature type="domain" description="ABC transporter" evidence="5">
    <location>
        <begin position="27"/>
        <end position="272"/>
    </location>
</feature>
<keyword evidence="7" id="KW-1185">Reference proteome</keyword>
<comment type="caution">
    <text evidence="6">The sequence shown here is derived from an EMBL/GenBank/DDBJ whole genome shotgun (WGS) entry which is preliminary data.</text>
</comment>
<dbReference type="CDD" id="cd03215">
    <property type="entry name" value="ABC_Carb_Monos_II"/>
    <property type="match status" value="1"/>
</dbReference>
<evidence type="ECO:0000256" key="4">
    <source>
        <dbReference type="ARBA" id="ARBA00022840"/>
    </source>
</evidence>
<accession>A0A4D4KT32</accession>
<evidence type="ECO:0000313" key="6">
    <source>
        <dbReference type="EMBL" id="GDY51832.1"/>
    </source>
</evidence>
<evidence type="ECO:0000313" key="7">
    <source>
        <dbReference type="Proteomes" id="UP000301309"/>
    </source>
</evidence>
<dbReference type="InterPro" id="IPR050107">
    <property type="entry name" value="ABC_carbohydrate_import_ATPase"/>
</dbReference>
<keyword evidence="2" id="KW-0677">Repeat</keyword>
<dbReference type="EMBL" id="BJHW01000001">
    <property type="protein sequence ID" value="GDY51832.1"/>
    <property type="molecule type" value="Genomic_DNA"/>
</dbReference>
<dbReference type="InterPro" id="IPR003439">
    <property type="entry name" value="ABC_transporter-like_ATP-bd"/>
</dbReference>
<sequence length="273" mass="28934">MAAMTGRSDVHLGRVKRSGRSDAPAVLEVKELSTDRTVSDSPLDQVSLTVYAGEILGVAGVEGNGQTALAEALVGLTAARSGVILLGGEPVTDDNVRRRRDRGLGFVPEDRHLQGLPLHGSVTEATVAGRLRGTGRFATLAPALSRGRRVWAEAVMDKYAVTAADSSARCDSLSGGNQQKIVLARELEDNPACLVLAQPTRGVDIGAIEFLYGKVAEATHRGCGVLLVSADLDEIFRLSDRIVVLFKGRVVAELPTLTTTREEIGRHMMGVTA</sequence>
<dbReference type="Pfam" id="PF00005">
    <property type="entry name" value="ABC_tran"/>
    <property type="match status" value="1"/>
</dbReference>
<reference evidence="6 7" key="1">
    <citation type="journal article" date="2020" name="Int. J. Syst. Evol. Microbiol.">
        <title>Reclassification of Streptomyces castelarensis and Streptomyces sporoclivatus as later heterotypic synonyms of Streptomyces antimycoticus.</title>
        <authorList>
            <person name="Komaki H."/>
            <person name="Tamura T."/>
        </authorList>
    </citation>
    <scope>NUCLEOTIDE SEQUENCE [LARGE SCALE GENOMIC DNA]</scope>
    <source>
        <strain evidence="6 7">NBRC 13459</strain>
    </source>
</reference>
<dbReference type="PANTHER" id="PTHR43790:SF9">
    <property type="entry name" value="GALACTOFURANOSE TRANSPORTER ATP-BINDING PROTEIN YTFR"/>
    <property type="match status" value="1"/>
</dbReference>
<evidence type="ECO:0000259" key="5">
    <source>
        <dbReference type="PROSITE" id="PS50893"/>
    </source>
</evidence>
<dbReference type="GO" id="GO:0016887">
    <property type="term" value="F:ATP hydrolysis activity"/>
    <property type="evidence" value="ECO:0007669"/>
    <property type="project" value="InterPro"/>
</dbReference>
<dbReference type="AlphaFoldDB" id="A0A4D4KT32"/>
<evidence type="ECO:0000256" key="3">
    <source>
        <dbReference type="ARBA" id="ARBA00022741"/>
    </source>
</evidence>
<dbReference type="InterPro" id="IPR027417">
    <property type="entry name" value="P-loop_NTPase"/>
</dbReference>
<dbReference type="PROSITE" id="PS50893">
    <property type="entry name" value="ABC_TRANSPORTER_2"/>
    <property type="match status" value="1"/>
</dbReference>
<dbReference type="Proteomes" id="UP000301309">
    <property type="component" value="Unassembled WGS sequence"/>
</dbReference>
<keyword evidence="3" id="KW-0547">Nucleotide-binding</keyword>
<protein>
    <recommendedName>
        <fullName evidence="5">ABC transporter domain-containing protein</fullName>
    </recommendedName>
</protein>
<dbReference type="Gene3D" id="3.40.50.300">
    <property type="entry name" value="P-loop containing nucleotide triphosphate hydrolases"/>
    <property type="match status" value="1"/>
</dbReference>
<keyword evidence="4" id="KW-0067">ATP-binding</keyword>
<dbReference type="OrthoDB" id="8416490at2"/>
<dbReference type="SUPFAM" id="SSF52540">
    <property type="entry name" value="P-loop containing nucleoside triphosphate hydrolases"/>
    <property type="match status" value="1"/>
</dbReference>
<proteinExistence type="predicted"/>
<evidence type="ECO:0000256" key="1">
    <source>
        <dbReference type="ARBA" id="ARBA00022448"/>
    </source>
</evidence>